<dbReference type="KEGG" id="tsv:DSM104635_00175"/>
<reference evidence="2" key="1">
    <citation type="submission" date="2019-12" db="EMBL/GenBank/DDBJ databases">
        <title>Complete genome of Terracaulis silvestris 0127_4.</title>
        <authorList>
            <person name="Vieira S."/>
            <person name="Riedel T."/>
            <person name="Sproer C."/>
            <person name="Pascual J."/>
            <person name="Boedeker C."/>
            <person name="Overmann J."/>
        </authorList>
    </citation>
    <scope>NUCLEOTIDE SEQUENCE [LARGE SCALE GENOMIC DNA]</scope>
    <source>
        <strain evidence="2">0127_4</strain>
    </source>
</reference>
<name>A0A6I6MFR6_9CAUL</name>
<dbReference type="AlphaFoldDB" id="A0A6I6MFR6"/>
<dbReference type="RefSeq" id="WP_158764371.1">
    <property type="nucleotide sequence ID" value="NZ_CP047045.1"/>
</dbReference>
<keyword evidence="2" id="KW-1185">Reference proteome</keyword>
<evidence type="ECO:0000313" key="2">
    <source>
        <dbReference type="Proteomes" id="UP000431269"/>
    </source>
</evidence>
<gene>
    <name evidence="1" type="ORF">DSM104635_00175</name>
</gene>
<dbReference type="Proteomes" id="UP000431269">
    <property type="component" value="Chromosome"/>
</dbReference>
<accession>A0A6I6MFR6</accession>
<sequence>MNDPLNALRARRAEIERAIERLSAEDSELAVTERVLARFSIDKVVGVSHQVRQPRPRSQREFVLEALGRSETAWLRSAEIVALIQTTWGEVIPELSVRPLLTSLKRASQIVRQGRLVALKARAHEPMRSGGRQRVRLRRS</sequence>
<dbReference type="EMBL" id="CP047045">
    <property type="protein sequence ID" value="QGZ93365.1"/>
    <property type="molecule type" value="Genomic_DNA"/>
</dbReference>
<protein>
    <submittedName>
        <fullName evidence="1">Uncharacterized protein</fullName>
    </submittedName>
</protein>
<organism evidence="1 2">
    <name type="scientific">Terricaulis silvestris</name>
    <dbReference type="NCBI Taxonomy" id="2686094"/>
    <lineage>
        <taxon>Bacteria</taxon>
        <taxon>Pseudomonadati</taxon>
        <taxon>Pseudomonadota</taxon>
        <taxon>Alphaproteobacteria</taxon>
        <taxon>Caulobacterales</taxon>
        <taxon>Caulobacteraceae</taxon>
        <taxon>Terricaulis</taxon>
    </lineage>
</organism>
<proteinExistence type="predicted"/>
<evidence type="ECO:0000313" key="1">
    <source>
        <dbReference type="EMBL" id="QGZ93365.1"/>
    </source>
</evidence>